<evidence type="ECO:0000256" key="5">
    <source>
        <dbReference type="SAM" id="MobiDB-lite"/>
    </source>
</evidence>
<dbReference type="InterPro" id="IPR051496">
    <property type="entry name" value="H-rev107_PLA/AT"/>
</dbReference>
<name>A0A8C4RTD8_ERPCA</name>
<feature type="compositionally biased region" description="Basic residues" evidence="5">
    <location>
        <begin position="1"/>
        <end position="15"/>
    </location>
</feature>
<dbReference type="Proteomes" id="UP000694620">
    <property type="component" value="Chromosome 2"/>
</dbReference>
<dbReference type="AlphaFoldDB" id="A0A8C4RTD8"/>
<organism evidence="7 8">
    <name type="scientific">Erpetoichthys calabaricus</name>
    <name type="common">Rope fish</name>
    <name type="synonym">Calamoichthys calabaricus</name>
    <dbReference type="NCBI Taxonomy" id="27687"/>
    <lineage>
        <taxon>Eukaryota</taxon>
        <taxon>Metazoa</taxon>
        <taxon>Chordata</taxon>
        <taxon>Craniata</taxon>
        <taxon>Vertebrata</taxon>
        <taxon>Euteleostomi</taxon>
        <taxon>Actinopterygii</taxon>
        <taxon>Polypteriformes</taxon>
        <taxon>Polypteridae</taxon>
        <taxon>Erpetoichthys</taxon>
    </lineage>
</organism>
<dbReference type="InterPro" id="IPR007053">
    <property type="entry name" value="LRAT_dom"/>
</dbReference>
<dbReference type="PANTHER" id="PTHR13943">
    <property type="entry name" value="HRAS-LIKE SUPPRESSOR - RELATED"/>
    <property type="match status" value="1"/>
</dbReference>
<accession>A0A8C4RTD8</accession>
<sequence>MQKKRSPLQKLKKPKQSCEEPTMHGENIPGELLEFDFGPLSHWGVYLGNGEVVHFSWPGKASTSTLAFKVSSVVGFSKVYTNRSYDLMLDALPQDEILYRCLIFVDRTLPYHILKFNCEHFATFVRYGKARSQQGKRD</sequence>
<keyword evidence="8" id="KW-1185">Reference proteome</keyword>
<reference evidence="7" key="1">
    <citation type="submission" date="2021-06" db="EMBL/GenBank/DDBJ databases">
        <authorList>
            <consortium name="Wellcome Sanger Institute Data Sharing"/>
        </authorList>
    </citation>
    <scope>NUCLEOTIDE SEQUENCE [LARGE SCALE GENOMIC DNA]</scope>
</reference>
<feature type="domain" description="LRAT" evidence="6">
    <location>
        <begin position="32"/>
        <end position="134"/>
    </location>
</feature>
<dbReference type="PANTHER" id="PTHR13943:SF31">
    <property type="entry name" value="PHOSPHOLIPASE A AND ACYLTRANSFERASE 3"/>
    <property type="match status" value="1"/>
</dbReference>
<proteinExistence type="inferred from homology"/>
<evidence type="ECO:0000259" key="6">
    <source>
        <dbReference type="PROSITE" id="PS51934"/>
    </source>
</evidence>
<dbReference type="GO" id="GO:0016410">
    <property type="term" value="F:N-acyltransferase activity"/>
    <property type="evidence" value="ECO:0007669"/>
    <property type="project" value="TreeGrafter"/>
</dbReference>
<keyword evidence="3" id="KW-0378">Hydrolase</keyword>
<dbReference type="GO" id="GO:0005737">
    <property type="term" value="C:cytoplasm"/>
    <property type="evidence" value="ECO:0007669"/>
    <property type="project" value="TreeGrafter"/>
</dbReference>
<comment type="similarity">
    <text evidence="1">Belongs to the H-rev107 family.</text>
</comment>
<dbReference type="GO" id="GO:0008970">
    <property type="term" value="F:phospholipase A1 activity"/>
    <property type="evidence" value="ECO:0007669"/>
    <property type="project" value="TreeGrafter"/>
</dbReference>
<evidence type="ECO:0000256" key="2">
    <source>
        <dbReference type="ARBA" id="ARBA00022679"/>
    </source>
</evidence>
<evidence type="ECO:0000256" key="4">
    <source>
        <dbReference type="ARBA" id="ARBA00023098"/>
    </source>
</evidence>
<evidence type="ECO:0000313" key="8">
    <source>
        <dbReference type="Proteomes" id="UP000694620"/>
    </source>
</evidence>
<dbReference type="GO" id="GO:0070292">
    <property type="term" value="P:N-acylphosphatidylethanolamine metabolic process"/>
    <property type="evidence" value="ECO:0007669"/>
    <property type="project" value="TreeGrafter"/>
</dbReference>
<evidence type="ECO:0000256" key="3">
    <source>
        <dbReference type="ARBA" id="ARBA00022801"/>
    </source>
</evidence>
<dbReference type="PROSITE" id="PS51934">
    <property type="entry name" value="LRAT"/>
    <property type="match status" value="1"/>
</dbReference>
<dbReference type="Pfam" id="PF04970">
    <property type="entry name" value="LRAT"/>
    <property type="match status" value="1"/>
</dbReference>
<reference evidence="7" key="3">
    <citation type="submission" date="2025-09" db="UniProtKB">
        <authorList>
            <consortium name="Ensembl"/>
        </authorList>
    </citation>
    <scope>IDENTIFICATION</scope>
</reference>
<evidence type="ECO:0000256" key="1">
    <source>
        <dbReference type="ARBA" id="ARBA00007824"/>
    </source>
</evidence>
<dbReference type="Ensembl" id="ENSECRT00000006555.1">
    <property type="protein sequence ID" value="ENSECRP00000006452.1"/>
    <property type="gene ID" value="ENSECRG00000004304.1"/>
</dbReference>
<feature type="region of interest" description="Disordered" evidence="5">
    <location>
        <begin position="1"/>
        <end position="23"/>
    </location>
</feature>
<protein>
    <recommendedName>
        <fullName evidence="6">LRAT domain-containing protein</fullName>
    </recommendedName>
</protein>
<dbReference type="GO" id="GO:0004623">
    <property type="term" value="F:phospholipase A2 activity"/>
    <property type="evidence" value="ECO:0007669"/>
    <property type="project" value="TreeGrafter"/>
</dbReference>
<reference evidence="7" key="2">
    <citation type="submission" date="2025-08" db="UniProtKB">
        <authorList>
            <consortium name="Ensembl"/>
        </authorList>
    </citation>
    <scope>IDENTIFICATION</scope>
</reference>
<dbReference type="Gene3D" id="3.90.1720.10">
    <property type="entry name" value="endopeptidase domain like (from Nostoc punctiforme)"/>
    <property type="match status" value="1"/>
</dbReference>
<keyword evidence="2" id="KW-0808">Transferase</keyword>
<keyword evidence="4" id="KW-0443">Lipid metabolism</keyword>
<evidence type="ECO:0000313" key="7">
    <source>
        <dbReference type="Ensembl" id="ENSECRP00000006452.1"/>
    </source>
</evidence>